<evidence type="ECO:0000256" key="3">
    <source>
        <dbReference type="ARBA" id="ARBA00022448"/>
    </source>
</evidence>
<dbReference type="InterPro" id="IPR053952">
    <property type="entry name" value="K_trans_C"/>
</dbReference>
<keyword evidence="3" id="KW-0813">Transport</keyword>
<keyword evidence="7 10" id="KW-1133">Transmembrane helix</keyword>
<proteinExistence type="inferred from homology"/>
<dbReference type="Pfam" id="PF02705">
    <property type="entry name" value="K_trans"/>
    <property type="match status" value="1"/>
</dbReference>
<keyword evidence="6 10" id="KW-0630">Potassium</keyword>
<feature type="domain" description="K+ potassium transporter integral membrane" evidence="11">
    <location>
        <begin position="27"/>
        <end position="470"/>
    </location>
</feature>
<dbReference type="GO" id="GO:0005886">
    <property type="term" value="C:plasma membrane"/>
    <property type="evidence" value="ECO:0007669"/>
    <property type="project" value="UniProtKB-SubCell"/>
</dbReference>
<dbReference type="Pfam" id="PF22776">
    <property type="entry name" value="K_trans_C"/>
    <property type="match status" value="1"/>
</dbReference>
<keyword evidence="8 10" id="KW-0406">Ion transport</keyword>
<comment type="similarity">
    <text evidence="2 10">Belongs to the HAK/KUP transporter (TC 2.A.72.3) family.</text>
</comment>
<evidence type="ECO:0000259" key="11">
    <source>
        <dbReference type="Pfam" id="PF02705"/>
    </source>
</evidence>
<feature type="transmembrane region" description="Helical" evidence="10">
    <location>
        <begin position="377"/>
        <end position="396"/>
    </location>
</feature>
<evidence type="ECO:0000313" key="14">
    <source>
        <dbReference type="Proteomes" id="UP000323597"/>
    </source>
</evidence>
<dbReference type="AlphaFoldDB" id="A0A5D2ZPM5"/>
<feature type="transmembrane region" description="Helical" evidence="10">
    <location>
        <begin position="403"/>
        <end position="425"/>
    </location>
</feature>
<accession>A0A5D2ZPM5</accession>
<dbReference type="GO" id="GO:0015079">
    <property type="term" value="F:potassium ion transmembrane transporter activity"/>
    <property type="evidence" value="ECO:0007669"/>
    <property type="project" value="UniProtKB-UniRule"/>
</dbReference>
<evidence type="ECO:0000256" key="2">
    <source>
        <dbReference type="ARBA" id="ARBA00008440"/>
    </source>
</evidence>
<keyword evidence="5 10" id="KW-0812">Transmembrane</keyword>
<sequence length="728" mass="81521">MDLETGFHHVKKESWRTVLTLAYQSLGVVYVLKADDNGEGGTFALYSLLCRHARVNSLPNCQLADEELSEYKKDGGVNGLSPKSNLGSRLKSSLEKHRVLQRFLLVLALIGTCMVIGDGILTPALSVFSAVSGLELSMSKEHHKYVEVPVTCVILICLFALQHYGTHRVGYLFAPVILIWLLCISSIGLYNIIYWNPHVYRALSPYYMYKFLKKTQQGGWLSLGGILLCITGSEAMFADLGHFSQLSIKIAFTSLVYPSLILAYMGQAAYLSRHHNIESDYQIGFYVSVPEKLRWPVLVIAILAAVVGSQAIITGTFSIIKQCSSLGCFPKVKIVHTSSKIHGQIYIPEINWLLMVLCLAVTVGFRDTRRMGNASGLAVITVMLVTTCLMSLVIVLCWQKSVFLAICFVFFFGTIEALYFTASLVKFLEGAWVPIALSFIFLIVMCVWHYGTLKKYEFDVQNKVSVNWLLTLGPDLGVVRVRGIGLLHTELVSGIPAIFSHFVTNFPAFHQVLVFLCIKSVPVPHVRPEERFLVGHIGPRECRLYRCIVRYGYRDVHKDDIEFEKDLVCSIAEFVRSENSSPNYVKVDRETDNDDKMKVVGACSTHLDGIQMSEDDSDNIEEAGPSELKEIQSPTIKPRKRVRFIVPESPKIESESMEELRELTEAREAGVAYILGHTCLRAKQGSSLIKKLVIDFGYEFLRKNSRTSTLALTVPHVSTLEVGMVYHV</sequence>
<protein>
    <recommendedName>
        <fullName evidence="10">Potassium transporter</fullName>
    </recommendedName>
</protein>
<dbReference type="PANTHER" id="PTHR30540:SF98">
    <property type="entry name" value="POTASSIUM TRANSPORTER 6"/>
    <property type="match status" value="1"/>
</dbReference>
<feature type="transmembrane region" description="Helical" evidence="10">
    <location>
        <begin position="171"/>
        <end position="193"/>
    </location>
</feature>
<feature type="transmembrane region" description="Helical" evidence="10">
    <location>
        <begin position="341"/>
        <end position="365"/>
    </location>
</feature>
<dbReference type="Proteomes" id="UP000323597">
    <property type="component" value="Chromosome A04"/>
</dbReference>
<name>A0A5D2ZPM5_GOSMU</name>
<dbReference type="PANTHER" id="PTHR30540">
    <property type="entry name" value="OSMOTIC STRESS POTASSIUM TRANSPORTER"/>
    <property type="match status" value="1"/>
</dbReference>
<comment type="subcellular location">
    <subcellularLocation>
        <location evidence="1">Cell membrane</location>
        <topology evidence="1">Multi-pass membrane protein</topology>
    </subcellularLocation>
    <subcellularLocation>
        <location evidence="10">Membrane</location>
        <topology evidence="10">Multi-pass membrane protein</topology>
    </subcellularLocation>
</comment>
<dbReference type="EMBL" id="CM017639">
    <property type="protein sequence ID" value="TYJ40875.1"/>
    <property type="molecule type" value="Genomic_DNA"/>
</dbReference>
<evidence type="ECO:0000256" key="4">
    <source>
        <dbReference type="ARBA" id="ARBA00022538"/>
    </source>
</evidence>
<feature type="domain" description="K+ potassium transporter C-terminal" evidence="12">
    <location>
        <begin position="483"/>
        <end position="727"/>
    </location>
</feature>
<dbReference type="InterPro" id="IPR003855">
    <property type="entry name" value="K+_transporter"/>
</dbReference>
<comment type="caution">
    <text evidence="10">Lacks conserved residue(s) required for the propagation of feature annotation.</text>
</comment>
<feature type="transmembrane region" description="Helical" evidence="10">
    <location>
        <begin position="431"/>
        <end position="451"/>
    </location>
</feature>
<evidence type="ECO:0000256" key="1">
    <source>
        <dbReference type="ARBA" id="ARBA00004651"/>
    </source>
</evidence>
<reference evidence="13 14" key="1">
    <citation type="submission" date="2019-07" db="EMBL/GenBank/DDBJ databases">
        <title>WGS assembly of Gossypium mustelinum.</title>
        <authorList>
            <person name="Chen Z.J."/>
            <person name="Sreedasyam A."/>
            <person name="Ando A."/>
            <person name="Song Q."/>
            <person name="De L."/>
            <person name="Hulse-Kemp A."/>
            <person name="Ding M."/>
            <person name="Ye W."/>
            <person name="Kirkbride R."/>
            <person name="Jenkins J."/>
            <person name="Plott C."/>
            <person name="Lovell J."/>
            <person name="Lin Y.-M."/>
            <person name="Vaughn R."/>
            <person name="Liu B."/>
            <person name="Li W."/>
            <person name="Simpson S."/>
            <person name="Scheffler B."/>
            <person name="Saski C."/>
            <person name="Grover C."/>
            <person name="Hu G."/>
            <person name="Conover J."/>
            <person name="Carlson J."/>
            <person name="Shu S."/>
            <person name="Boston L."/>
            <person name="Williams M."/>
            <person name="Peterson D."/>
            <person name="Mcgee K."/>
            <person name="Jones D."/>
            <person name="Wendel J."/>
            <person name="Stelly D."/>
            <person name="Grimwood J."/>
            <person name="Schmutz J."/>
        </authorList>
    </citation>
    <scope>NUCLEOTIDE SEQUENCE [LARGE SCALE GENOMIC DNA]</scope>
    <source>
        <strain evidence="13">1408120.09</strain>
    </source>
</reference>
<evidence type="ECO:0000256" key="10">
    <source>
        <dbReference type="RuleBase" id="RU321113"/>
    </source>
</evidence>
<feature type="transmembrane region" description="Helical" evidence="10">
    <location>
        <begin position="250"/>
        <end position="270"/>
    </location>
</feature>
<evidence type="ECO:0000256" key="9">
    <source>
        <dbReference type="ARBA" id="ARBA00023136"/>
    </source>
</evidence>
<evidence type="ECO:0000256" key="8">
    <source>
        <dbReference type="ARBA" id="ARBA00023065"/>
    </source>
</evidence>
<evidence type="ECO:0000256" key="7">
    <source>
        <dbReference type="ARBA" id="ARBA00022989"/>
    </source>
</evidence>
<organism evidence="13 14">
    <name type="scientific">Gossypium mustelinum</name>
    <name type="common">Cotton</name>
    <name type="synonym">Gossypium caicoense</name>
    <dbReference type="NCBI Taxonomy" id="34275"/>
    <lineage>
        <taxon>Eukaryota</taxon>
        <taxon>Viridiplantae</taxon>
        <taxon>Streptophyta</taxon>
        <taxon>Embryophyta</taxon>
        <taxon>Tracheophyta</taxon>
        <taxon>Spermatophyta</taxon>
        <taxon>Magnoliopsida</taxon>
        <taxon>eudicotyledons</taxon>
        <taxon>Gunneridae</taxon>
        <taxon>Pentapetalae</taxon>
        <taxon>rosids</taxon>
        <taxon>malvids</taxon>
        <taxon>Malvales</taxon>
        <taxon>Malvaceae</taxon>
        <taxon>Malvoideae</taxon>
        <taxon>Gossypium</taxon>
    </lineage>
</organism>
<feature type="transmembrane region" description="Helical" evidence="10">
    <location>
        <begin position="103"/>
        <end position="125"/>
    </location>
</feature>
<keyword evidence="9 10" id="KW-0472">Membrane</keyword>
<evidence type="ECO:0000313" key="13">
    <source>
        <dbReference type="EMBL" id="TYJ40875.1"/>
    </source>
</evidence>
<feature type="transmembrane region" description="Helical" evidence="10">
    <location>
        <begin position="218"/>
        <end position="238"/>
    </location>
</feature>
<dbReference type="NCBIfam" id="TIGR00794">
    <property type="entry name" value="kup"/>
    <property type="match status" value="1"/>
</dbReference>
<evidence type="ECO:0000256" key="6">
    <source>
        <dbReference type="ARBA" id="ARBA00022958"/>
    </source>
</evidence>
<gene>
    <name evidence="13" type="ORF">E1A91_A04G172200v1</name>
</gene>
<evidence type="ECO:0000259" key="12">
    <source>
        <dbReference type="Pfam" id="PF22776"/>
    </source>
</evidence>
<keyword evidence="14" id="KW-1185">Reference proteome</keyword>
<dbReference type="InterPro" id="IPR053951">
    <property type="entry name" value="K_trans_N"/>
</dbReference>
<keyword evidence="4 10" id="KW-0633">Potassium transport</keyword>
<feature type="transmembrane region" description="Helical" evidence="10">
    <location>
        <begin position="295"/>
        <end position="320"/>
    </location>
</feature>
<comment type="function">
    <text evidence="10">Potassium transporter.</text>
</comment>
<evidence type="ECO:0000256" key="5">
    <source>
        <dbReference type="ARBA" id="ARBA00022692"/>
    </source>
</evidence>